<dbReference type="Proteomes" id="UP001597368">
    <property type="component" value="Unassembled WGS sequence"/>
</dbReference>
<evidence type="ECO:0000313" key="1">
    <source>
        <dbReference type="EMBL" id="MFD1939157.1"/>
    </source>
</evidence>
<comment type="caution">
    <text evidence="1">The sequence shown here is derived from an EMBL/GenBank/DDBJ whole genome shotgun (WGS) entry which is preliminary data.</text>
</comment>
<organism evidence="1 2">
    <name type="scientific">Nonomuraea mangrovi</name>
    <dbReference type="NCBI Taxonomy" id="2316207"/>
    <lineage>
        <taxon>Bacteria</taxon>
        <taxon>Bacillati</taxon>
        <taxon>Actinomycetota</taxon>
        <taxon>Actinomycetes</taxon>
        <taxon>Streptosporangiales</taxon>
        <taxon>Streptosporangiaceae</taxon>
        <taxon>Nonomuraea</taxon>
    </lineage>
</organism>
<evidence type="ECO:0000313" key="2">
    <source>
        <dbReference type="Proteomes" id="UP001597368"/>
    </source>
</evidence>
<sequence>MGRWSELPGRVLPEDMVELHETEPPRDDVMGAGLTREQVLMMTNLLG</sequence>
<name>A0ABW4TCQ9_9ACTN</name>
<keyword evidence="2" id="KW-1185">Reference proteome</keyword>
<accession>A0ABW4TCQ9</accession>
<gene>
    <name evidence="1" type="ORF">ACFSKW_47625</name>
</gene>
<dbReference type="EMBL" id="JBHUFV010000080">
    <property type="protein sequence ID" value="MFD1939157.1"/>
    <property type="molecule type" value="Genomic_DNA"/>
</dbReference>
<dbReference type="RefSeq" id="WP_379581242.1">
    <property type="nucleotide sequence ID" value="NZ_JBHUFV010000080.1"/>
</dbReference>
<proteinExistence type="predicted"/>
<reference evidence="2" key="1">
    <citation type="journal article" date="2019" name="Int. J. Syst. Evol. Microbiol.">
        <title>The Global Catalogue of Microorganisms (GCM) 10K type strain sequencing project: providing services to taxonomists for standard genome sequencing and annotation.</title>
        <authorList>
            <consortium name="The Broad Institute Genomics Platform"/>
            <consortium name="The Broad Institute Genome Sequencing Center for Infectious Disease"/>
            <person name="Wu L."/>
            <person name="Ma J."/>
        </authorList>
    </citation>
    <scope>NUCLEOTIDE SEQUENCE [LARGE SCALE GENOMIC DNA]</scope>
    <source>
        <strain evidence="2">ICMP 6774ER</strain>
    </source>
</reference>
<protein>
    <submittedName>
        <fullName evidence="1">Uncharacterized protein</fullName>
    </submittedName>
</protein>